<feature type="transmembrane region" description="Helical" evidence="2">
    <location>
        <begin position="66"/>
        <end position="87"/>
    </location>
</feature>
<feature type="region of interest" description="Disordered" evidence="1">
    <location>
        <begin position="15"/>
        <end position="38"/>
    </location>
</feature>
<evidence type="ECO:0000256" key="1">
    <source>
        <dbReference type="SAM" id="MobiDB-lite"/>
    </source>
</evidence>
<dbReference type="EMBL" id="FOMX01000003">
    <property type="protein sequence ID" value="SFD67957.1"/>
    <property type="molecule type" value="Genomic_DNA"/>
</dbReference>
<accession>A0A1I1UB34</accession>
<keyword evidence="2" id="KW-0472">Membrane</keyword>
<feature type="compositionally biased region" description="Basic residues" evidence="1">
    <location>
        <begin position="21"/>
        <end position="32"/>
    </location>
</feature>
<evidence type="ECO:0000313" key="3">
    <source>
        <dbReference type="EMBL" id="SFD67957.1"/>
    </source>
</evidence>
<evidence type="ECO:0000256" key="2">
    <source>
        <dbReference type="SAM" id="Phobius"/>
    </source>
</evidence>
<keyword evidence="4" id="KW-1185">Reference proteome</keyword>
<organism evidence="3 4">
    <name type="scientific">Nannocystis exedens</name>
    <dbReference type="NCBI Taxonomy" id="54"/>
    <lineage>
        <taxon>Bacteria</taxon>
        <taxon>Pseudomonadati</taxon>
        <taxon>Myxococcota</taxon>
        <taxon>Polyangia</taxon>
        <taxon>Nannocystales</taxon>
        <taxon>Nannocystaceae</taxon>
        <taxon>Nannocystis</taxon>
    </lineage>
</organism>
<gene>
    <name evidence="3" type="ORF">SAMN02745121_01109</name>
</gene>
<reference evidence="4" key="1">
    <citation type="submission" date="2016-10" db="EMBL/GenBank/DDBJ databases">
        <authorList>
            <person name="Varghese N."/>
            <person name="Submissions S."/>
        </authorList>
    </citation>
    <scope>NUCLEOTIDE SEQUENCE [LARGE SCALE GENOMIC DNA]</scope>
    <source>
        <strain evidence="4">ATCC 25963</strain>
    </source>
</reference>
<protein>
    <submittedName>
        <fullName evidence="3">Uncharacterized protein</fullName>
    </submittedName>
</protein>
<proteinExistence type="predicted"/>
<dbReference type="Proteomes" id="UP000199400">
    <property type="component" value="Unassembled WGS sequence"/>
</dbReference>
<name>A0A1I1UB34_9BACT</name>
<keyword evidence="2" id="KW-1133">Transmembrane helix</keyword>
<sequence>MARRLRRQARLEQASLDSMMPRRRADRPRSPVRSRCSTEAPRPRVHFAALRWLVVDAPAPSLQGDLYFWVMLVSGSALVGAVASAWSERPWYDRRAS</sequence>
<evidence type="ECO:0000313" key="4">
    <source>
        <dbReference type="Proteomes" id="UP000199400"/>
    </source>
</evidence>
<dbReference type="AlphaFoldDB" id="A0A1I1UB34"/>
<keyword evidence="2" id="KW-0812">Transmembrane</keyword>
<dbReference type="STRING" id="54.SAMN02745121_01109"/>